<keyword evidence="9" id="KW-1185">Reference proteome</keyword>
<comment type="caution">
    <text evidence="8">The sequence shown here is derived from an EMBL/GenBank/DDBJ whole genome shotgun (WGS) entry which is preliminary data.</text>
</comment>
<dbReference type="Pfam" id="PF07519">
    <property type="entry name" value="Tannase"/>
    <property type="match status" value="2"/>
</dbReference>
<dbReference type="InterPro" id="IPR011118">
    <property type="entry name" value="Tannase/feruloyl_esterase"/>
</dbReference>
<reference evidence="8" key="1">
    <citation type="submission" date="2020-03" db="EMBL/GenBank/DDBJ databases">
        <authorList>
            <person name="Guo F."/>
        </authorList>
    </citation>
    <scope>NUCLEOTIDE SEQUENCE</scope>
    <source>
        <strain evidence="8">JCM 30134</strain>
    </source>
</reference>
<dbReference type="SUPFAM" id="SSF53474">
    <property type="entry name" value="alpha/beta-Hydrolases"/>
    <property type="match status" value="1"/>
</dbReference>
<sequence length="526" mass="56892">MMKKLVLGMPVLKTGIWLGAFFLSPMGLASQSDFADACRNLKSLTLEGYDIEVTEAAYIDRSEKMSEAPTQSVAPKGFKPYCSLKGYFEKRVGVNDKPYAIGFGLALPESWNGRFLFQGGGGLNGLIREPLGALAAGETPALFQGFAVASTDSGHQSDSLFNVEFFEDQQSLLNFYDRAVVKTTELAKKIVANHYGQPSLYNYFVGCSTGGREAMSMSQRYPNVFDGIVAGAPAMRTNYSEVADLWSAVTLQALVDDQQPEPFSVAQQSLIVDGLLKACDARDGIRDGMVADVVGCDFSPAALQCSAETEGGTCLTAAQVKALDKAFAGPRDIDGRNLYPGFFWDTGVAAKAEHGIPGLLQGVAGPLGKSRMGPPFDLQREIAIARDFPLAPGNATSTQLSTFAHVGGKLMFFHGASDPWFSAQDTLQYYQRLAKRNGGLERVQQWSRLYLVPGMGHCHGGESTLDQFDMLNPMVNWVEQGKAPEAVEATGKAFPGRSRSLCPYPAYGHYLGRGDSEEAVNFDCKR</sequence>
<dbReference type="InterPro" id="IPR029058">
    <property type="entry name" value="AB_hydrolase_fold"/>
</dbReference>
<protein>
    <submittedName>
        <fullName evidence="8">Tannase/feruloyl esterase family alpha/beta hydrolase</fullName>
    </submittedName>
</protein>
<accession>A0A9E5MLC7</accession>
<gene>
    <name evidence="8" type="ORF">G8770_14725</name>
</gene>
<dbReference type="PANTHER" id="PTHR33938">
    <property type="entry name" value="FERULOYL ESTERASE B-RELATED"/>
    <property type="match status" value="1"/>
</dbReference>
<proteinExistence type="inferred from homology"/>
<keyword evidence="4" id="KW-0732">Signal</keyword>
<dbReference type="Gene3D" id="3.40.50.1820">
    <property type="entry name" value="alpha/beta hydrolase"/>
    <property type="match status" value="1"/>
</dbReference>
<evidence type="ECO:0000256" key="5">
    <source>
        <dbReference type="ARBA" id="ARBA00022801"/>
    </source>
</evidence>
<evidence type="ECO:0000256" key="3">
    <source>
        <dbReference type="ARBA" id="ARBA00022723"/>
    </source>
</evidence>
<organism evidence="8 9">
    <name type="scientific">Pseudomaricurvus hydrocarbonicus</name>
    <dbReference type="NCBI Taxonomy" id="1470433"/>
    <lineage>
        <taxon>Bacteria</taxon>
        <taxon>Pseudomonadati</taxon>
        <taxon>Pseudomonadota</taxon>
        <taxon>Gammaproteobacteria</taxon>
        <taxon>Cellvibrionales</taxon>
        <taxon>Cellvibrionaceae</taxon>
        <taxon>Pseudomaricurvus</taxon>
    </lineage>
</organism>
<keyword evidence="5 8" id="KW-0378">Hydrolase</keyword>
<comment type="similarity">
    <text evidence="1">Belongs to the tannase family.</text>
</comment>
<dbReference type="RefSeq" id="WP_167188303.1">
    <property type="nucleotide sequence ID" value="NZ_JAAONZ010000012.1"/>
</dbReference>
<name>A0A9E5MLC7_9GAMM</name>
<keyword evidence="7" id="KW-1015">Disulfide bond</keyword>
<keyword evidence="2" id="KW-0719">Serine esterase</keyword>
<evidence type="ECO:0000313" key="8">
    <source>
        <dbReference type="EMBL" id="NHO66802.1"/>
    </source>
</evidence>
<evidence type="ECO:0000256" key="1">
    <source>
        <dbReference type="ARBA" id="ARBA00006249"/>
    </source>
</evidence>
<dbReference type="GO" id="GO:0052689">
    <property type="term" value="F:carboxylic ester hydrolase activity"/>
    <property type="evidence" value="ECO:0007669"/>
    <property type="project" value="UniProtKB-KW"/>
</dbReference>
<dbReference type="EMBL" id="JAAONZ010000012">
    <property type="protein sequence ID" value="NHO66802.1"/>
    <property type="molecule type" value="Genomic_DNA"/>
</dbReference>
<keyword evidence="6" id="KW-0106">Calcium</keyword>
<keyword evidence="3" id="KW-0479">Metal-binding</keyword>
<dbReference type="AlphaFoldDB" id="A0A9E5MLC7"/>
<evidence type="ECO:0000256" key="2">
    <source>
        <dbReference type="ARBA" id="ARBA00022487"/>
    </source>
</evidence>
<evidence type="ECO:0000256" key="6">
    <source>
        <dbReference type="ARBA" id="ARBA00022837"/>
    </source>
</evidence>
<dbReference type="Proteomes" id="UP000787472">
    <property type="component" value="Unassembled WGS sequence"/>
</dbReference>
<dbReference type="GO" id="GO:0046872">
    <property type="term" value="F:metal ion binding"/>
    <property type="evidence" value="ECO:0007669"/>
    <property type="project" value="UniProtKB-KW"/>
</dbReference>
<dbReference type="PANTHER" id="PTHR33938:SF15">
    <property type="entry name" value="FERULOYL ESTERASE B-RELATED"/>
    <property type="match status" value="1"/>
</dbReference>
<evidence type="ECO:0000256" key="4">
    <source>
        <dbReference type="ARBA" id="ARBA00022729"/>
    </source>
</evidence>
<evidence type="ECO:0000256" key="7">
    <source>
        <dbReference type="ARBA" id="ARBA00023157"/>
    </source>
</evidence>
<evidence type="ECO:0000313" key="9">
    <source>
        <dbReference type="Proteomes" id="UP000787472"/>
    </source>
</evidence>